<dbReference type="AlphaFoldDB" id="A0A0G0BZH7"/>
<gene>
    <name evidence="1" type="ORF">UR73_C0038G0016</name>
</gene>
<proteinExistence type="predicted"/>
<name>A0A0G0BZH7_9BACT</name>
<protein>
    <submittedName>
        <fullName evidence="1">Uncharacterized protein</fullName>
    </submittedName>
</protein>
<organism evidence="1 2">
    <name type="scientific">candidate division WS6 bacterium GW2011_GWF1_35_23</name>
    <dbReference type="NCBI Taxonomy" id="1619097"/>
    <lineage>
        <taxon>Bacteria</taxon>
        <taxon>Candidatus Dojkabacteria</taxon>
    </lineage>
</organism>
<dbReference type="EMBL" id="LBQH01000038">
    <property type="protein sequence ID" value="KKP74583.1"/>
    <property type="molecule type" value="Genomic_DNA"/>
</dbReference>
<evidence type="ECO:0000313" key="1">
    <source>
        <dbReference type="EMBL" id="KKP74583.1"/>
    </source>
</evidence>
<sequence>MPNEQVFSITVEYPLGNNHFDHLIYYFDGRRLGEEKDIDVSEIFKGFTA</sequence>
<dbReference type="Proteomes" id="UP000034816">
    <property type="component" value="Unassembled WGS sequence"/>
</dbReference>
<comment type="caution">
    <text evidence="1">The sequence shown here is derived from an EMBL/GenBank/DDBJ whole genome shotgun (WGS) entry which is preliminary data.</text>
</comment>
<reference evidence="1 2" key="1">
    <citation type="journal article" date="2015" name="Nature">
        <title>rRNA introns, odd ribosomes, and small enigmatic genomes across a large radiation of phyla.</title>
        <authorList>
            <person name="Brown C.T."/>
            <person name="Hug L.A."/>
            <person name="Thomas B.C."/>
            <person name="Sharon I."/>
            <person name="Castelle C.J."/>
            <person name="Singh A."/>
            <person name="Wilkins M.J."/>
            <person name="Williams K.H."/>
            <person name="Banfield J.F."/>
        </authorList>
    </citation>
    <scope>NUCLEOTIDE SEQUENCE [LARGE SCALE GENOMIC DNA]</scope>
</reference>
<evidence type="ECO:0000313" key="2">
    <source>
        <dbReference type="Proteomes" id="UP000034816"/>
    </source>
</evidence>
<accession>A0A0G0BZH7</accession>